<proteinExistence type="predicted"/>
<dbReference type="PROSITE" id="PS50005">
    <property type="entry name" value="TPR"/>
    <property type="match status" value="2"/>
</dbReference>
<feature type="repeat" description="TPR" evidence="1">
    <location>
        <begin position="49"/>
        <end position="82"/>
    </location>
</feature>
<sequence>MNLELNKNNNQDNPALTKFKLGNAWQLRGDLENAFARYQETLILKPDFLPAYEQLGNVMLKQRRTAEAMDYYEQALAIDFDATDLSFYYQSLGWRKPSNSTQIIPDKKAENLYFPTEKLQGIARGKINLGQQRVFAPHRSGWNFAIQALSSLHNPQGILFDGFLEDQFLFQHHHIGQRSPRILAKMQADGVFQSLANSEEKGIVPYKTPWVGFLHNPHQMPIWFHYHRSPQKIFEKQIWQDSLPHCVGLFALSHYYGDWLRKETGKPVSVLIHPTEIPEKQFDFHQFLANPQKKVVQIGWWLRKLHSIYQLPLAKGNSLGYEKVRLGFLFESSETILAQLMKIEERIYKIQVDPAYLENTTVIKHIPDDAYDDLLSMNIAFVDLYDSSANNAIIECIARATPLLVNPIPSVIEYLGEDYPMYFHTLEEAAEKALDMALILETHEYLKSCETRDQLSANYFLDSFCNSEVYKSI</sequence>
<dbReference type="RefSeq" id="WP_257121717.1">
    <property type="nucleotide sequence ID" value="NZ_CP099464.1"/>
</dbReference>
<dbReference type="InterPro" id="IPR019734">
    <property type="entry name" value="TPR_rpt"/>
</dbReference>
<accession>A0ABY5LZH1</accession>
<name>A0ABY5LZH1_9CYAN</name>
<keyword evidence="3" id="KW-1185">Reference proteome</keyword>
<evidence type="ECO:0000313" key="2">
    <source>
        <dbReference type="EMBL" id="UUO16670.1"/>
    </source>
</evidence>
<dbReference type="SUPFAM" id="SSF48452">
    <property type="entry name" value="TPR-like"/>
    <property type="match status" value="2"/>
</dbReference>
<keyword evidence="1" id="KW-0802">TPR repeat</keyword>
<protein>
    <submittedName>
        <fullName evidence="2">Tetratricopeptide repeat protein</fullName>
    </submittedName>
</protein>
<evidence type="ECO:0000313" key="3">
    <source>
        <dbReference type="Proteomes" id="UP001057561"/>
    </source>
</evidence>
<organism evidence="2 3">
    <name type="scientific">Dolichospermum heterosporum TAC447</name>
    <dbReference type="NCBI Taxonomy" id="747523"/>
    <lineage>
        <taxon>Bacteria</taxon>
        <taxon>Bacillati</taxon>
        <taxon>Cyanobacteriota</taxon>
        <taxon>Cyanophyceae</taxon>
        <taxon>Nostocales</taxon>
        <taxon>Aphanizomenonaceae</taxon>
        <taxon>Dolichospermum</taxon>
        <taxon>Dolichospermum heterosporum</taxon>
    </lineage>
</organism>
<feature type="repeat" description="TPR" evidence="1">
    <location>
        <begin position="15"/>
        <end position="48"/>
    </location>
</feature>
<evidence type="ECO:0000256" key="1">
    <source>
        <dbReference type="PROSITE-ProRule" id="PRU00339"/>
    </source>
</evidence>
<gene>
    <name evidence="2" type="ORF">NG743_06475</name>
</gene>
<dbReference type="SMART" id="SM00028">
    <property type="entry name" value="TPR"/>
    <property type="match status" value="2"/>
</dbReference>
<reference evidence="2" key="1">
    <citation type="submission" date="2022-06" db="EMBL/GenBank/DDBJ databases">
        <title>Nostosin G and Spiroidesin B from the Cyanobacterium Dolichospermum sp. NIES-1697.</title>
        <authorList>
            <person name="Phan C.-S."/>
            <person name="Mehjabin J.J."/>
            <person name="Anas A.R.J."/>
            <person name="Hayasaka M."/>
            <person name="Onoki R."/>
            <person name="Wang J."/>
            <person name="Umezawa T."/>
            <person name="Washio K."/>
            <person name="Morikawa M."/>
            <person name="Okino T."/>
        </authorList>
    </citation>
    <scope>NUCLEOTIDE SEQUENCE</scope>
    <source>
        <strain evidence="2">NIES-1697</strain>
    </source>
</reference>
<dbReference type="Gene3D" id="1.25.40.10">
    <property type="entry name" value="Tetratricopeptide repeat domain"/>
    <property type="match status" value="1"/>
</dbReference>
<dbReference type="EMBL" id="CP099464">
    <property type="protein sequence ID" value="UUO16670.1"/>
    <property type="molecule type" value="Genomic_DNA"/>
</dbReference>
<dbReference type="InterPro" id="IPR011990">
    <property type="entry name" value="TPR-like_helical_dom_sf"/>
</dbReference>
<dbReference type="Proteomes" id="UP001057561">
    <property type="component" value="Chromosome"/>
</dbReference>